<dbReference type="Proteomes" id="UP000637359">
    <property type="component" value="Unassembled WGS sequence"/>
</dbReference>
<dbReference type="PANTHER" id="PTHR48094:SF12">
    <property type="entry name" value="PARKINSON DISEASE PROTEIN 7 HOMOLOG"/>
    <property type="match status" value="1"/>
</dbReference>
<dbReference type="EMBL" id="JACOOL010000004">
    <property type="protein sequence ID" value="MBC5636539.1"/>
    <property type="molecule type" value="Genomic_DNA"/>
</dbReference>
<sequence>MTRVLFFAYPMYADFEIAHTLFFLRKLGKACVVTATIDGETVESLGGIVTNPGLAIADANPNDYDLILISGGDGVSQVLEDNRIQNFLREANSIQKPIAAICASATLLGKAGLLKGNIFTCTPNTYEVFKDVFADAEYTGERLEVRDSLITAKGTAFPEFTLAVMDQLQLWRNDEQRESARLFCKGEV</sequence>
<reference evidence="2" key="1">
    <citation type="submission" date="2020-08" db="EMBL/GenBank/DDBJ databases">
        <title>Genome public.</title>
        <authorList>
            <person name="Liu C."/>
            <person name="Sun Q."/>
        </authorList>
    </citation>
    <scope>NUCLEOTIDE SEQUENCE</scope>
    <source>
        <strain evidence="2">BX22</strain>
    </source>
</reference>
<dbReference type="AlphaFoldDB" id="A0A923L4X7"/>
<dbReference type="PANTHER" id="PTHR48094">
    <property type="entry name" value="PROTEIN/NUCLEIC ACID DEGLYCASE DJ-1-RELATED"/>
    <property type="match status" value="1"/>
</dbReference>
<proteinExistence type="predicted"/>
<gene>
    <name evidence="2" type="ORF">H8S33_06845</name>
</gene>
<organism evidence="2 3">
    <name type="scientific">Ornithinibacillus hominis</name>
    <dbReference type="NCBI Taxonomy" id="2763055"/>
    <lineage>
        <taxon>Bacteria</taxon>
        <taxon>Bacillati</taxon>
        <taxon>Bacillota</taxon>
        <taxon>Bacilli</taxon>
        <taxon>Bacillales</taxon>
        <taxon>Bacillaceae</taxon>
        <taxon>Ornithinibacillus</taxon>
    </lineage>
</organism>
<dbReference type="Gene3D" id="3.40.50.880">
    <property type="match status" value="1"/>
</dbReference>
<accession>A0A923L4X7</accession>
<evidence type="ECO:0000259" key="1">
    <source>
        <dbReference type="Pfam" id="PF01965"/>
    </source>
</evidence>
<dbReference type="InterPro" id="IPR029062">
    <property type="entry name" value="Class_I_gatase-like"/>
</dbReference>
<dbReference type="InterPro" id="IPR002818">
    <property type="entry name" value="DJ-1/PfpI"/>
</dbReference>
<evidence type="ECO:0000313" key="2">
    <source>
        <dbReference type="EMBL" id="MBC5636539.1"/>
    </source>
</evidence>
<evidence type="ECO:0000313" key="3">
    <source>
        <dbReference type="Proteomes" id="UP000637359"/>
    </source>
</evidence>
<dbReference type="InterPro" id="IPR050325">
    <property type="entry name" value="Prot/Nucl_acid_deglycase"/>
</dbReference>
<name>A0A923L4X7_9BACI</name>
<keyword evidence="3" id="KW-1185">Reference proteome</keyword>
<dbReference type="GO" id="GO:0005737">
    <property type="term" value="C:cytoplasm"/>
    <property type="evidence" value="ECO:0007669"/>
    <property type="project" value="TreeGrafter"/>
</dbReference>
<dbReference type="RefSeq" id="WP_186869244.1">
    <property type="nucleotide sequence ID" value="NZ_JACOOL010000004.1"/>
</dbReference>
<feature type="domain" description="DJ-1/PfpI" evidence="1">
    <location>
        <begin position="3"/>
        <end position="166"/>
    </location>
</feature>
<dbReference type="Pfam" id="PF01965">
    <property type="entry name" value="DJ-1_PfpI"/>
    <property type="match status" value="1"/>
</dbReference>
<protein>
    <submittedName>
        <fullName evidence="2">DJ-1/PfpI family protein</fullName>
    </submittedName>
</protein>
<dbReference type="SUPFAM" id="SSF52317">
    <property type="entry name" value="Class I glutamine amidotransferase-like"/>
    <property type="match status" value="1"/>
</dbReference>
<comment type="caution">
    <text evidence="2">The sequence shown here is derived from an EMBL/GenBank/DDBJ whole genome shotgun (WGS) entry which is preliminary data.</text>
</comment>